<dbReference type="PRINTS" id="PR01590">
    <property type="entry name" value="HTHFIS"/>
</dbReference>
<evidence type="ECO:0000313" key="8">
    <source>
        <dbReference type="EMBL" id="AMJ79505.1"/>
    </source>
</evidence>
<dbReference type="SUPFAM" id="SSF52172">
    <property type="entry name" value="CheY-like"/>
    <property type="match status" value="1"/>
</dbReference>
<dbReference type="InterPro" id="IPR009057">
    <property type="entry name" value="Homeodomain-like_sf"/>
</dbReference>
<keyword evidence="4" id="KW-0804">Transcription</keyword>
<organism evidence="8 9">
    <name type="scientific">Alteromonas mediterranea</name>
    <dbReference type="NCBI Taxonomy" id="314275"/>
    <lineage>
        <taxon>Bacteria</taxon>
        <taxon>Pseudomonadati</taxon>
        <taxon>Pseudomonadota</taxon>
        <taxon>Gammaproteobacteria</taxon>
        <taxon>Alteromonadales</taxon>
        <taxon>Alteromonadaceae</taxon>
        <taxon>Alteromonas/Salinimonas group</taxon>
        <taxon>Alteromonas</taxon>
    </lineage>
</organism>
<dbReference type="PROSITE" id="PS00676">
    <property type="entry name" value="SIGMA54_INTERACT_2"/>
    <property type="match status" value="1"/>
</dbReference>
<dbReference type="FunFam" id="3.40.50.300:FF:000006">
    <property type="entry name" value="DNA-binding transcriptional regulator NtrC"/>
    <property type="match status" value="1"/>
</dbReference>
<dbReference type="Pfam" id="PF25601">
    <property type="entry name" value="AAA_lid_14"/>
    <property type="match status" value="1"/>
</dbReference>
<proteinExistence type="predicted"/>
<dbReference type="InterPro" id="IPR002197">
    <property type="entry name" value="HTH_Fis"/>
</dbReference>
<dbReference type="SUPFAM" id="SSF52540">
    <property type="entry name" value="P-loop containing nucleoside triphosphate hydrolases"/>
    <property type="match status" value="1"/>
</dbReference>
<dbReference type="OMA" id="YYRISEI"/>
<dbReference type="GO" id="GO:0006355">
    <property type="term" value="P:regulation of DNA-templated transcription"/>
    <property type="evidence" value="ECO:0007669"/>
    <property type="project" value="InterPro"/>
</dbReference>
<dbReference type="Proteomes" id="UP000061468">
    <property type="component" value="Chromosome"/>
</dbReference>
<sequence>MTDTILVVDDDLGIQKQLKWSLTDYNVVFADDHTSAIAQLRRFEPKVVTLDLGLPPDPANASEGLRILHDIISLAPRTKVIVVTGNNDKQHALKAIDFGAYDFYQKPIDSDTIKLLVHRALNLATLEHENSILARTRSGMSRIVGNSEAIQKVVRRAEKIANTDISTLLLGESGTGKEVFARSIHEHSPRRDKPFVAINCASIPENLLESELFGYEKGAFTGANKTTLGKIETAQGGTLFLDEIGDMPIGLQAKMLRFLQERVIERVGGRNEIPVDIRVICATHRDLQKMVAEETFREDLYYRVGEMPILIPPLRERDQDIILLARTFLNIYREEFKAKAKSFSESAVNAMLGHKWPGNIREMQNKLKSAVIMAEGTVIQPDDLGLMPVDAQNEPETLNLREVREIAESRAIRKAYQKAEKNMSKTAELLGVTRPTLYSLIDKYHMEDIKSSD</sequence>
<reference evidence="8 9" key="1">
    <citation type="submission" date="2015-12" db="EMBL/GenBank/DDBJ databases">
        <title>Intraspecies pangenome expansion in the marine bacterium Alteromonas.</title>
        <authorList>
            <person name="Lopez-Perez M."/>
            <person name="Rodriguez-Valera F."/>
        </authorList>
    </citation>
    <scope>NUCLEOTIDE SEQUENCE [LARGE SCALE GENOMIC DNA]</scope>
    <source>
        <strain evidence="8 9">UM8</strain>
    </source>
</reference>
<dbReference type="AlphaFoldDB" id="A0AAC8XLC7"/>
<evidence type="ECO:0000256" key="1">
    <source>
        <dbReference type="ARBA" id="ARBA00022741"/>
    </source>
</evidence>
<dbReference type="Pfam" id="PF00072">
    <property type="entry name" value="Response_reg"/>
    <property type="match status" value="1"/>
</dbReference>
<evidence type="ECO:0000313" key="9">
    <source>
        <dbReference type="Proteomes" id="UP000061468"/>
    </source>
</evidence>
<gene>
    <name evidence="8" type="ORF">AV942_15010</name>
</gene>
<dbReference type="InterPro" id="IPR011006">
    <property type="entry name" value="CheY-like_superfamily"/>
</dbReference>
<dbReference type="Gene3D" id="3.40.50.300">
    <property type="entry name" value="P-loop containing nucleotide triphosphate hydrolases"/>
    <property type="match status" value="1"/>
</dbReference>
<dbReference type="GO" id="GO:0043565">
    <property type="term" value="F:sequence-specific DNA binding"/>
    <property type="evidence" value="ECO:0007669"/>
    <property type="project" value="InterPro"/>
</dbReference>
<dbReference type="InterPro" id="IPR058031">
    <property type="entry name" value="AAA_lid_NorR"/>
</dbReference>
<dbReference type="SMART" id="SM00448">
    <property type="entry name" value="REC"/>
    <property type="match status" value="1"/>
</dbReference>
<dbReference type="GO" id="GO:0005524">
    <property type="term" value="F:ATP binding"/>
    <property type="evidence" value="ECO:0007669"/>
    <property type="project" value="UniProtKB-KW"/>
</dbReference>
<keyword evidence="5" id="KW-0597">Phosphoprotein</keyword>
<dbReference type="Gene3D" id="3.40.50.2300">
    <property type="match status" value="1"/>
</dbReference>
<dbReference type="PROSITE" id="PS50045">
    <property type="entry name" value="SIGMA54_INTERACT_4"/>
    <property type="match status" value="1"/>
</dbReference>
<dbReference type="PANTHER" id="PTHR32071:SF113">
    <property type="entry name" value="ALGINATE BIOSYNTHESIS TRANSCRIPTIONAL REGULATORY PROTEIN ALGB"/>
    <property type="match status" value="1"/>
</dbReference>
<dbReference type="Gene3D" id="1.10.10.60">
    <property type="entry name" value="Homeodomain-like"/>
    <property type="match status" value="1"/>
</dbReference>
<dbReference type="PROSITE" id="PS50110">
    <property type="entry name" value="RESPONSE_REGULATORY"/>
    <property type="match status" value="1"/>
</dbReference>
<name>A0AAC8XLC7_9ALTE</name>
<evidence type="ECO:0000256" key="2">
    <source>
        <dbReference type="ARBA" id="ARBA00022840"/>
    </source>
</evidence>
<dbReference type="InterPro" id="IPR027417">
    <property type="entry name" value="P-loop_NTPase"/>
</dbReference>
<keyword evidence="3" id="KW-0805">Transcription regulation</keyword>
<protein>
    <submittedName>
        <fullName evidence="8">PEP-CTERM-box response regulator transcription factor</fullName>
    </submittedName>
</protein>
<feature type="domain" description="Sigma-54 factor interaction" evidence="6">
    <location>
        <begin position="143"/>
        <end position="372"/>
    </location>
</feature>
<dbReference type="SUPFAM" id="SSF46689">
    <property type="entry name" value="Homeodomain-like"/>
    <property type="match status" value="1"/>
</dbReference>
<dbReference type="GO" id="GO:0000160">
    <property type="term" value="P:phosphorelay signal transduction system"/>
    <property type="evidence" value="ECO:0007669"/>
    <property type="project" value="InterPro"/>
</dbReference>
<dbReference type="EMBL" id="CP013928">
    <property type="protein sequence ID" value="AMJ79505.1"/>
    <property type="molecule type" value="Genomic_DNA"/>
</dbReference>
<feature type="domain" description="Response regulatory" evidence="7">
    <location>
        <begin position="4"/>
        <end position="121"/>
    </location>
</feature>
<dbReference type="InterPro" id="IPR025943">
    <property type="entry name" value="Sigma_54_int_dom_ATP-bd_2"/>
</dbReference>
<keyword evidence="1" id="KW-0547">Nucleotide-binding</keyword>
<dbReference type="Gene3D" id="1.10.8.60">
    <property type="match status" value="1"/>
</dbReference>
<dbReference type="Pfam" id="PF02954">
    <property type="entry name" value="HTH_8"/>
    <property type="match status" value="1"/>
</dbReference>
<accession>A0AAC8XLC7</accession>
<feature type="modified residue" description="4-aspartylphosphate" evidence="5">
    <location>
        <position position="51"/>
    </location>
</feature>
<dbReference type="PANTHER" id="PTHR32071">
    <property type="entry name" value="TRANSCRIPTIONAL REGULATORY PROTEIN"/>
    <property type="match status" value="1"/>
</dbReference>
<evidence type="ECO:0000259" key="6">
    <source>
        <dbReference type="PROSITE" id="PS50045"/>
    </source>
</evidence>
<dbReference type="SMART" id="SM00382">
    <property type="entry name" value="AAA"/>
    <property type="match status" value="1"/>
</dbReference>
<dbReference type="InterPro" id="IPR003593">
    <property type="entry name" value="AAA+_ATPase"/>
</dbReference>
<dbReference type="InterPro" id="IPR001789">
    <property type="entry name" value="Sig_transdc_resp-reg_receiver"/>
</dbReference>
<dbReference type="RefSeq" id="WP_012519479.1">
    <property type="nucleotide sequence ID" value="NZ_CAKMLI010000023.1"/>
</dbReference>
<evidence type="ECO:0000259" key="7">
    <source>
        <dbReference type="PROSITE" id="PS50110"/>
    </source>
</evidence>
<keyword evidence="2" id="KW-0067">ATP-binding</keyword>
<dbReference type="InterPro" id="IPR002078">
    <property type="entry name" value="Sigma_54_int"/>
</dbReference>
<evidence type="ECO:0000256" key="3">
    <source>
        <dbReference type="ARBA" id="ARBA00023015"/>
    </source>
</evidence>
<evidence type="ECO:0000256" key="4">
    <source>
        <dbReference type="ARBA" id="ARBA00023163"/>
    </source>
</evidence>
<dbReference type="Pfam" id="PF00158">
    <property type="entry name" value="Sigma54_activat"/>
    <property type="match status" value="1"/>
</dbReference>
<dbReference type="InterPro" id="IPR014264">
    <property type="entry name" value="PEP-CTERM_resp_reg"/>
</dbReference>
<dbReference type="CDD" id="cd00009">
    <property type="entry name" value="AAA"/>
    <property type="match status" value="1"/>
</dbReference>
<evidence type="ECO:0000256" key="5">
    <source>
        <dbReference type="PROSITE-ProRule" id="PRU00169"/>
    </source>
</evidence>
<dbReference type="NCBIfam" id="TIGR02915">
    <property type="entry name" value="PEP_resp_reg"/>
    <property type="match status" value="1"/>
</dbReference>